<gene>
    <name evidence="1" type="ORF">SDC9_186617</name>
</gene>
<dbReference type="AlphaFoldDB" id="A0A645HJ92"/>
<comment type="caution">
    <text evidence="1">The sequence shown here is derived from an EMBL/GenBank/DDBJ whole genome shotgun (WGS) entry which is preliminary data.</text>
</comment>
<dbReference type="EMBL" id="VSSQ01094696">
    <property type="protein sequence ID" value="MPN39091.1"/>
    <property type="molecule type" value="Genomic_DNA"/>
</dbReference>
<sequence length="43" mass="4967">MNLITTAREWLQRAMLVGGKDQIKAMALDDPDLEVLWDEIPRL</sequence>
<organism evidence="1">
    <name type="scientific">bioreactor metagenome</name>
    <dbReference type="NCBI Taxonomy" id="1076179"/>
    <lineage>
        <taxon>unclassified sequences</taxon>
        <taxon>metagenomes</taxon>
        <taxon>ecological metagenomes</taxon>
    </lineage>
</organism>
<proteinExistence type="predicted"/>
<protein>
    <submittedName>
        <fullName evidence="1">Uncharacterized protein</fullName>
    </submittedName>
</protein>
<accession>A0A645HJ92</accession>
<name>A0A645HJ92_9ZZZZ</name>
<reference evidence="1" key="1">
    <citation type="submission" date="2019-08" db="EMBL/GenBank/DDBJ databases">
        <authorList>
            <person name="Kucharzyk K."/>
            <person name="Murdoch R.W."/>
            <person name="Higgins S."/>
            <person name="Loffler F."/>
        </authorList>
    </citation>
    <scope>NUCLEOTIDE SEQUENCE</scope>
</reference>
<evidence type="ECO:0000313" key="1">
    <source>
        <dbReference type="EMBL" id="MPN39091.1"/>
    </source>
</evidence>